<organism evidence="1">
    <name type="scientific">Brassica oleracea</name>
    <name type="common">Wild cabbage</name>
    <dbReference type="NCBI Taxonomy" id="3712"/>
    <lineage>
        <taxon>Eukaryota</taxon>
        <taxon>Viridiplantae</taxon>
        <taxon>Streptophyta</taxon>
        <taxon>Embryophyta</taxon>
        <taxon>Tracheophyta</taxon>
        <taxon>Spermatophyta</taxon>
        <taxon>Magnoliopsida</taxon>
        <taxon>eudicotyledons</taxon>
        <taxon>Gunneridae</taxon>
        <taxon>Pentapetalae</taxon>
        <taxon>rosids</taxon>
        <taxon>malvids</taxon>
        <taxon>Brassicales</taxon>
        <taxon>Brassicaceae</taxon>
        <taxon>Brassiceae</taxon>
        <taxon>Brassica</taxon>
    </lineage>
</organism>
<proteinExistence type="predicted"/>
<reference evidence="1" key="1">
    <citation type="submission" date="2018-11" db="EMBL/GenBank/DDBJ databases">
        <authorList>
            <consortium name="Genoscope - CEA"/>
            <person name="William W."/>
        </authorList>
    </citation>
    <scope>NUCLEOTIDE SEQUENCE</scope>
</reference>
<sequence>MQKLQIFGICNCFGVSLFLFRECDSNSILLIAFSSLIYSGYQINNQLNEEI</sequence>
<dbReference type="AlphaFoldDB" id="A0A3P6B0W0"/>
<name>A0A3P6B0W0_BRAOL</name>
<dbReference type="EMBL" id="LR031872">
    <property type="protein sequence ID" value="VDC94639.1"/>
    <property type="molecule type" value="Genomic_DNA"/>
</dbReference>
<accession>A0A3P6B0W0</accession>
<gene>
    <name evidence="1" type="ORF">BOLC3T17981H</name>
</gene>
<evidence type="ECO:0000313" key="1">
    <source>
        <dbReference type="EMBL" id="VDC94639.1"/>
    </source>
</evidence>
<protein>
    <submittedName>
        <fullName evidence="1">Uncharacterized protein</fullName>
    </submittedName>
</protein>